<evidence type="ECO:0000259" key="1">
    <source>
        <dbReference type="Pfam" id="PF22917"/>
    </source>
</evidence>
<sequence>MQVCAYAAHGSEFQISKEVSVLTLETAVKAITNLCLNLEFWTLQTGGKAYGVEFYGQPGVQWDLPLKETSPRIPEPSASNIFYYPQIDFLASESKDKSWKHCKIRPDLIMGHTPRPNGMGFLHALGVFLSMYASVEGKGTEIAFPGNEMSWKVKQSDTSQDILARFHIFASLNPEKVAGKAVNVADEYLKTWEKLWPDVCAYFGLKGVGPQAEGNLNGVEWVMAEKDNWGTWVESNGLEKGFRDVLGAVFAWGVFDKEYDLTASREVGFMESAPTIEGYITAFERTKKAKVIPA</sequence>
<name>A0A9N9QA94_9HELO</name>
<accession>A0A9N9QA94</accession>
<organism evidence="2 3">
    <name type="scientific">Hymenoscyphus albidus</name>
    <dbReference type="NCBI Taxonomy" id="595503"/>
    <lineage>
        <taxon>Eukaryota</taxon>
        <taxon>Fungi</taxon>
        <taxon>Dikarya</taxon>
        <taxon>Ascomycota</taxon>
        <taxon>Pezizomycotina</taxon>
        <taxon>Leotiomycetes</taxon>
        <taxon>Helotiales</taxon>
        <taxon>Helotiaceae</taxon>
        <taxon>Hymenoscyphus</taxon>
    </lineage>
</organism>
<reference evidence="2" key="1">
    <citation type="submission" date="2021-07" db="EMBL/GenBank/DDBJ databases">
        <authorList>
            <person name="Durling M."/>
        </authorList>
    </citation>
    <scope>NUCLEOTIDE SEQUENCE</scope>
</reference>
<protein>
    <recommendedName>
        <fullName evidence="1">PRISE-like Rossmann-fold domain-containing protein</fullName>
    </recommendedName>
</protein>
<dbReference type="OrthoDB" id="1731983at2759"/>
<dbReference type="PANTHER" id="PTHR32487">
    <property type="entry name" value="3-OXO-DELTA(4,5)-STEROID 5-BETA-REDUCTASE"/>
    <property type="match status" value="1"/>
</dbReference>
<dbReference type="Proteomes" id="UP000701801">
    <property type="component" value="Unassembled WGS sequence"/>
</dbReference>
<evidence type="ECO:0000313" key="3">
    <source>
        <dbReference type="Proteomes" id="UP000701801"/>
    </source>
</evidence>
<keyword evidence="3" id="KW-1185">Reference proteome</keyword>
<dbReference type="InterPro" id="IPR055222">
    <property type="entry name" value="PRISE-like_Rossmann-fold"/>
</dbReference>
<proteinExistence type="predicted"/>
<comment type="caution">
    <text evidence="2">The sequence shown here is derived from an EMBL/GenBank/DDBJ whole genome shotgun (WGS) entry which is preliminary data.</text>
</comment>
<dbReference type="AlphaFoldDB" id="A0A9N9QA94"/>
<dbReference type="Pfam" id="PF22917">
    <property type="entry name" value="PRISE"/>
    <property type="match status" value="1"/>
</dbReference>
<dbReference type="PANTHER" id="PTHR32487:SF8">
    <property type="entry name" value="NAD-DEPENDENT EPIMERASE_DEHYDRATASE DOMAIN-CONTAINING PROTEIN"/>
    <property type="match status" value="1"/>
</dbReference>
<gene>
    <name evidence="2" type="ORF">HYALB_00003763</name>
</gene>
<feature type="domain" description="PRISE-like Rossmann-fold" evidence="1">
    <location>
        <begin position="14"/>
        <end position="293"/>
    </location>
</feature>
<evidence type="ECO:0000313" key="2">
    <source>
        <dbReference type="EMBL" id="CAG8980834.1"/>
    </source>
</evidence>
<dbReference type="EMBL" id="CAJVRM010000418">
    <property type="protein sequence ID" value="CAG8980834.1"/>
    <property type="molecule type" value="Genomic_DNA"/>
</dbReference>
<dbReference type="Gene3D" id="3.40.50.720">
    <property type="entry name" value="NAD(P)-binding Rossmann-like Domain"/>
    <property type="match status" value="1"/>
</dbReference>